<evidence type="ECO:0000256" key="3">
    <source>
        <dbReference type="ARBA" id="ARBA00022795"/>
    </source>
</evidence>
<comment type="similarity">
    <text evidence="2">Belongs to the FlgN family.</text>
</comment>
<evidence type="ECO:0000256" key="4">
    <source>
        <dbReference type="SAM" id="MobiDB-lite"/>
    </source>
</evidence>
<feature type="compositionally biased region" description="Basic and acidic residues" evidence="4">
    <location>
        <begin position="142"/>
        <end position="157"/>
    </location>
</feature>
<dbReference type="Gene3D" id="1.20.58.300">
    <property type="entry name" value="FlgN-like"/>
    <property type="match status" value="1"/>
</dbReference>
<keyword evidence="3" id="KW-1005">Bacterial flagellum biogenesis</keyword>
<dbReference type="RefSeq" id="WP_168876246.1">
    <property type="nucleotide sequence ID" value="NZ_JABAIM010000001.1"/>
</dbReference>
<evidence type="ECO:0000256" key="1">
    <source>
        <dbReference type="ARBA" id="ARBA00002397"/>
    </source>
</evidence>
<name>A0A847S732_9NEIS</name>
<keyword evidence="5" id="KW-0966">Cell projection</keyword>
<protein>
    <submittedName>
        <fullName evidence="5">Flagellar protein FlgN</fullName>
    </submittedName>
</protein>
<keyword evidence="6" id="KW-1185">Reference proteome</keyword>
<feature type="region of interest" description="Disordered" evidence="4">
    <location>
        <begin position="137"/>
        <end position="157"/>
    </location>
</feature>
<evidence type="ECO:0000313" key="6">
    <source>
        <dbReference type="Proteomes" id="UP000587991"/>
    </source>
</evidence>
<reference evidence="5 6" key="1">
    <citation type="submission" date="2020-04" db="EMBL/GenBank/DDBJ databases">
        <title>Draft genome of Leeia sp. IMCC25680.</title>
        <authorList>
            <person name="Song J."/>
            <person name="Cho J.-C."/>
        </authorList>
    </citation>
    <scope>NUCLEOTIDE SEQUENCE [LARGE SCALE GENOMIC DNA]</scope>
    <source>
        <strain evidence="5 6">IMCC25680</strain>
    </source>
</reference>
<dbReference type="EMBL" id="JABAIM010000001">
    <property type="protein sequence ID" value="NLR74645.1"/>
    <property type="molecule type" value="Genomic_DNA"/>
</dbReference>
<gene>
    <name evidence="5" type="ORF">HF682_05680</name>
</gene>
<dbReference type="InterPro" id="IPR036679">
    <property type="entry name" value="FlgN-like_sf"/>
</dbReference>
<organism evidence="5 6">
    <name type="scientific">Leeia aquatica</name>
    <dbReference type="NCBI Taxonomy" id="2725557"/>
    <lineage>
        <taxon>Bacteria</taxon>
        <taxon>Pseudomonadati</taxon>
        <taxon>Pseudomonadota</taxon>
        <taxon>Betaproteobacteria</taxon>
        <taxon>Neisseriales</taxon>
        <taxon>Leeiaceae</taxon>
        <taxon>Leeia</taxon>
    </lineage>
</organism>
<comment type="function">
    <text evidence="1">Required for the efficient initiation of filament assembly.</text>
</comment>
<accession>A0A847S732</accession>
<evidence type="ECO:0000313" key="5">
    <source>
        <dbReference type="EMBL" id="NLR74645.1"/>
    </source>
</evidence>
<keyword evidence="5" id="KW-0282">Flagellum</keyword>
<dbReference type="Proteomes" id="UP000587991">
    <property type="component" value="Unassembled WGS sequence"/>
</dbReference>
<sequence length="157" mass="17884">MTALPDTLLSLLGEQTRRLNTFSSLLEQETLALQQADIEAMSRLNPDKLQHAEQLQWLARELRQLLAPLAGQDDVALQRDWLHQQLSTHHPALLQQWEAAAQACRVQNERNGQMIEQQLRFNQQALHTLLPTPDPLYGIDGRMGDDSNNARRDYGKA</sequence>
<dbReference type="Pfam" id="PF05130">
    <property type="entry name" value="FlgN"/>
    <property type="match status" value="1"/>
</dbReference>
<dbReference type="AlphaFoldDB" id="A0A847S732"/>
<evidence type="ECO:0000256" key="2">
    <source>
        <dbReference type="ARBA" id="ARBA00007703"/>
    </source>
</evidence>
<dbReference type="InterPro" id="IPR007809">
    <property type="entry name" value="FlgN-like"/>
</dbReference>
<dbReference type="GO" id="GO:0044780">
    <property type="term" value="P:bacterial-type flagellum assembly"/>
    <property type="evidence" value="ECO:0007669"/>
    <property type="project" value="InterPro"/>
</dbReference>
<keyword evidence="5" id="KW-0969">Cilium</keyword>
<comment type="caution">
    <text evidence="5">The sequence shown here is derived from an EMBL/GenBank/DDBJ whole genome shotgun (WGS) entry which is preliminary data.</text>
</comment>
<proteinExistence type="inferred from homology"/>
<dbReference type="SUPFAM" id="SSF140566">
    <property type="entry name" value="FlgN-like"/>
    <property type="match status" value="1"/>
</dbReference>